<organism evidence="15 16">
    <name type="scientific">Candidatus Filomicrobium marinum</name>
    <dbReference type="NCBI Taxonomy" id="1608628"/>
    <lineage>
        <taxon>Bacteria</taxon>
        <taxon>Pseudomonadati</taxon>
        <taxon>Pseudomonadota</taxon>
        <taxon>Alphaproteobacteria</taxon>
        <taxon>Hyphomicrobiales</taxon>
        <taxon>Hyphomicrobiaceae</taxon>
        <taxon>Filomicrobium</taxon>
    </lineage>
</organism>
<dbReference type="SMART" id="SM00529">
    <property type="entry name" value="HTH_DTXR"/>
    <property type="match status" value="1"/>
</dbReference>
<dbReference type="EMBL" id="LN829119">
    <property type="protein sequence ID" value="CPR15487.1"/>
    <property type="molecule type" value="Genomic_DNA"/>
</dbReference>
<evidence type="ECO:0000256" key="12">
    <source>
        <dbReference type="ARBA" id="ARBA00025185"/>
    </source>
</evidence>
<dbReference type="PANTHER" id="PTHR33238">
    <property type="entry name" value="IRON (METAL) DEPENDENT REPRESSOR, DTXR FAMILY"/>
    <property type="match status" value="1"/>
</dbReference>
<dbReference type="RefSeq" id="WP_046475989.1">
    <property type="nucleotide sequence ID" value="NZ_LN829118.1"/>
</dbReference>
<gene>
    <name evidence="15" type="primary">mntR</name>
    <name evidence="15" type="ORF">YBN1229_v1_0381</name>
</gene>
<dbReference type="InterPro" id="IPR022687">
    <property type="entry name" value="HTH_DTXR"/>
</dbReference>
<dbReference type="InterPro" id="IPR036388">
    <property type="entry name" value="WH-like_DNA-bd_sf"/>
</dbReference>
<comment type="similarity">
    <text evidence="2">Belongs to the DtxR/MntR family.</text>
</comment>
<keyword evidence="7" id="KW-0805">Transcription regulation</keyword>
<dbReference type="KEGG" id="fil:BN1229_v1_0376"/>
<evidence type="ECO:0000256" key="6">
    <source>
        <dbReference type="ARBA" id="ARBA00022491"/>
    </source>
</evidence>
<dbReference type="GO" id="GO:0003700">
    <property type="term" value="F:DNA-binding transcription factor activity"/>
    <property type="evidence" value="ECO:0007669"/>
    <property type="project" value="InterPro"/>
</dbReference>
<dbReference type="InterPro" id="IPR000835">
    <property type="entry name" value="HTH_MarR-typ"/>
</dbReference>
<dbReference type="GO" id="GO:0046983">
    <property type="term" value="F:protein dimerization activity"/>
    <property type="evidence" value="ECO:0007669"/>
    <property type="project" value="InterPro"/>
</dbReference>
<keyword evidence="6" id="KW-0678">Repressor</keyword>
<comment type="subunit">
    <text evidence="3">Homodimer.</text>
</comment>
<dbReference type="Pfam" id="PF01325">
    <property type="entry name" value="Fe_dep_repress"/>
    <property type="match status" value="1"/>
</dbReference>
<keyword evidence="16" id="KW-1185">Reference proteome</keyword>
<evidence type="ECO:0000256" key="4">
    <source>
        <dbReference type="ARBA" id="ARBA00022386"/>
    </source>
</evidence>
<dbReference type="InterPro" id="IPR036390">
    <property type="entry name" value="WH_DNA-bd_sf"/>
</dbReference>
<dbReference type="Pfam" id="PF02742">
    <property type="entry name" value="Fe_dep_repr_C"/>
    <property type="match status" value="1"/>
</dbReference>
<evidence type="ECO:0000256" key="13">
    <source>
        <dbReference type="ARBA" id="ARBA00032593"/>
    </source>
</evidence>
<dbReference type="SUPFAM" id="SSF46785">
    <property type="entry name" value="Winged helix' DNA-binding domain"/>
    <property type="match status" value="1"/>
</dbReference>
<name>A0A0D6JB83_9HYPH</name>
<evidence type="ECO:0000256" key="10">
    <source>
        <dbReference type="ARBA" id="ARBA00023163"/>
    </source>
</evidence>
<dbReference type="SUPFAM" id="SSF47979">
    <property type="entry name" value="Iron-dependent repressor protein, dimerization domain"/>
    <property type="match status" value="1"/>
</dbReference>
<dbReference type="Gene3D" id="1.10.10.10">
    <property type="entry name" value="Winged helix-like DNA-binding domain superfamily/Winged helix DNA-binding domain"/>
    <property type="match status" value="1"/>
</dbReference>
<dbReference type="NCBIfam" id="NF008273">
    <property type="entry name" value="PRK11050.1"/>
    <property type="match status" value="1"/>
</dbReference>
<evidence type="ECO:0000313" key="16">
    <source>
        <dbReference type="Proteomes" id="UP000033187"/>
    </source>
</evidence>
<comment type="function">
    <text evidence="12">In the presence of manganese, represses expression of mntH and mntS. Up-regulates expression of mntP.</text>
</comment>
<keyword evidence="9" id="KW-0010">Activator</keyword>
<evidence type="ECO:0000313" key="15">
    <source>
        <dbReference type="EMBL" id="CPR15487.1"/>
    </source>
</evidence>
<accession>A0A0D6JB83</accession>
<dbReference type="InterPro" id="IPR022689">
    <property type="entry name" value="Iron_dep_repressor"/>
</dbReference>
<dbReference type="InterPro" id="IPR050536">
    <property type="entry name" value="DtxR_MntR_Metal-Reg"/>
</dbReference>
<evidence type="ECO:0000256" key="5">
    <source>
        <dbReference type="ARBA" id="ARBA00022490"/>
    </source>
</evidence>
<dbReference type="Proteomes" id="UP000033187">
    <property type="component" value="Chromosome 1"/>
</dbReference>
<evidence type="ECO:0000256" key="7">
    <source>
        <dbReference type="ARBA" id="ARBA00023015"/>
    </source>
</evidence>
<dbReference type="OrthoDB" id="9791355at2"/>
<dbReference type="PROSITE" id="PS50944">
    <property type="entry name" value="HTH_DTXR"/>
    <property type="match status" value="1"/>
</dbReference>
<dbReference type="Gene3D" id="1.10.60.10">
    <property type="entry name" value="Iron dependent repressor, metal binding and dimerisation domain"/>
    <property type="match status" value="1"/>
</dbReference>
<dbReference type="PANTHER" id="PTHR33238:SF11">
    <property type="entry name" value="TRANSCRIPTIONAL REGULATOR MNTR"/>
    <property type="match status" value="1"/>
</dbReference>
<evidence type="ECO:0000256" key="8">
    <source>
        <dbReference type="ARBA" id="ARBA00023125"/>
    </source>
</evidence>
<protein>
    <recommendedName>
        <fullName evidence="4">Transcriptional regulator MntR</fullName>
    </recommendedName>
    <alternativeName>
        <fullName evidence="13">Manganese transport regulator</fullName>
    </alternativeName>
</protein>
<feature type="domain" description="HTH dtxR-type" evidence="14">
    <location>
        <begin position="26"/>
        <end position="85"/>
    </location>
</feature>
<dbReference type="SMART" id="SM00347">
    <property type="entry name" value="HTH_MARR"/>
    <property type="match status" value="1"/>
</dbReference>
<evidence type="ECO:0000259" key="14">
    <source>
        <dbReference type="PROSITE" id="PS50944"/>
    </source>
</evidence>
<keyword evidence="8 15" id="KW-0238">DNA-binding</keyword>
<evidence type="ECO:0000256" key="2">
    <source>
        <dbReference type="ARBA" id="ARBA00007871"/>
    </source>
</evidence>
<sequence>MTADKETVAKLRAERFQRVRDAHQMELAEDYVELIAELIDRTGEARVVDLASYLGVTNATVNNTIARLQRAGLVTSKPYRSIFLTEEGQTLAEASRERHELVVHFLMALGVDEPTAESDAEGIEHHVSEETLQAFRKFMAKKKG</sequence>
<reference evidence="16" key="1">
    <citation type="submission" date="2015-02" db="EMBL/GenBank/DDBJ databases">
        <authorList>
            <person name="Chooi Y.-H."/>
        </authorList>
    </citation>
    <scope>NUCLEOTIDE SEQUENCE [LARGE SCALE GENOMIC DNA]</scope>
    <source>
        <strain evidence="16">strain Y</strain>
    </source>
</reference>
<evidence type="ECO:0000256" key="9">
    <source>
        <dbReference type="ARBA" id="ARBA00023159"/>
    </source>
</evidence>
<dbReference type="InterPro" id="IPR036421">
    <property type="entry name" value="Fe_dep_repressor_sf"/>
</dbReference>
<dbReference type="AlphaFoldDB" id="A0A0D6JB83"/>
<evidence type="ECO:0000256" key="11">
    <source>
        <dbReference type="ARBA" id="ARBA00023211"/>
    </source>
</evidence>
<dbReference type="GO" id="GO:0003677">
    <property type="term" value="F:DNA binding"/>
    <property type="evidence" value="ECO:0007669"/>
    <property type="project" value="UniProtKB-KW"/>
</dbReference>
<evidence type="ECO:0000256" key="1">
    <source>
        <dbReference type="ARBA" id="ARBA00004496"/>
    </source>
</evidence>
<dbReference type="InterPro" id="IPR001367">
    <property type="entry name" value="Fe_dep_repressor"/>
</dbReference>
<keyword evidence="5" id="KW-0963">Cytoplasm</keyword>
<evidence type="ECO:0000256" key="3">
    <source>
        <dbReference type="ARBA" id="ARBA00011738"/>
    </source>
</evidence>
<proteinExistence type="inferred from homology"/>
<comment type="subcellular location">
    <subcellularLocation>
        <location evidence="1">Cytoplasm</location>
    </subcellularLocation>
</comment>
<keyword evidence="10" id="KW-0804">Transcription</keyword>
<dbReference type="GO" id="GO:0005737">
    <property type="term" value="C:cytoplasm"/>
    <property type="evidence" value="ECO:0007669"/>
    <property type="project" value="UniProtKB-SubCell"/>
</dbReference>
<dbReference type="KEGG" id="fiy:BN1229_v1_0381"/>
<dbReference type="GO" id="GO:0046914">
    <property type="term" value="F:transition metal ion binding"/>
    <property type="evidence" value="ECO:0007669"/>
    <property type="project" value="InterPro"/>
</dbReference>
<keyword evidence="11" id="KW-0464">Manganese</keyword>